<sequence length="343" mass="38097">MHNAPVAVMCFTRCPTQMQFYTPSSTNLFVRYLPREVDDNRLREIFSAFGNITSSMVMRDIHSGQSLGTAFVRYEKHEEALRALYDAQGMPLFGKTVSVQWAKQQHDSTPAGQDRLRMNKLFLRNVPLEVREEELVDLVKSCGSVIKVTMHGDTTPVADPAFCRRIVFITFAEPGAAEAALRAVHNTCAFHQCRGIPLMGKLINDAVKSKKHRVDTPHTACIASEFPTSAPIPVSASSFLRTVSPLKSADMNVTRKNSTESLHFSHVPQFVASSEESVANTPSRSRCGSQWDVTATRLFAPVVPRPIGCDSSDSSLRRSSSDVSYNSRFCHNPYSFLGEKTFV</sequence>
<evidence type="ECO:0000313" key="5">
    <source>
        <dbReference type="EMBL" id="KAG5507551.1"/>
    </source>
</evidence>
<evidence type="ECO:0000256" key="1">
    <source>
        <dbReference type="ARBA" id="ARBA00022737"/>
    </source>
</evidence>
<feature type="domain" description="RRM" evidence="4">
    <location>
        <begin position="119"/>
        <end position="219"/>
    </location>
</feature>
<accession>A0A836IVC6</accession>
<dbReference type="CDD" id="cd00590">
    <property type="entry name" value="RRM_SF"/>
    <property type="match status" value="1"/>
</dbReference>
<evidence type="ECO:0000256" key="3">
    <source>
        <dbReference type="PROSITE-ProRule" id="PRU00176"/>
    </source>
</evidence>
<gene>
    <name evidence="5" type="ORF">JKF63_06500</name>
</gene>
<comment type="caution">
    <text evidence="5">The sequence shown here is derived from an EMBL/GenBank/DDBJ whole genome shotgun (WGS) entry which is preliminary data.</text>
</comment>
<keyword evidence="6" id="KW-1185">Reference proteome</keyword>
<dbReference type="GO" id="GO:0003723">
    <property type="term" value="F:RNA binding"/>
    <property type="evidence" value="ECO:0007669"/>
    <property type="project" value="UniProtKB-UniRule"/>
</dbReference>
<name>A0A836IVC6_9TRYP</name>
<feature type="domain" description="RRM" evidence="4">
    <location>
        <begin position="26"/>
        <end position="104"/>
    </location>
</feature>
<evidence type="ECO:0000256" key="2">
    <source>
        <dbReference type="ARBA" id="ARBA00022884"/>
    </source>
</evidence>
<dbReference type="KEGG" id="phet:94292526"/>
<dbReference type="SMART" id="SM00360">
    <property type="entry name" value="RRM"/>
    <property type="match status" value="2"/>
</dbReference>
<dbReference type="InterPro" id="IPR035979">
    <property type="entry name" value="RBD_domain_sf"/>
</dbReference>
<evidence type="ECO:0000259" key="4">
    <source>
        <dbReference type="PROSITE" id="PS50102"/>
    </source>
</evidence>
<dbReference type="EMBL" id="JAFJZO010000018">
    <property type="protein sequence ID" value="KAG5507551.1"/>
    <property type="molecule type" value="Genomic_DNA"/>
</dbReference>
<dbReference type="Gene3D" id="3.30.70.330">
    <property type="match status" value="2"/>
</dbReference>
<dbReference type="PROSITE" id="PS50102">
    <property type="entry name" value="RRM"/>
    <property type="match status" value="2"/>
</dbReference>
<keyword evidence="2 3" id="KW-0694">RNA-binding</keyword>
<dbReference type="FunFam" id="3.30.70.330:FF:000707">
    <property type="entry name" value="RNA binding protein, putative"/>
    <property type="match status" value="1"/>
</dbReference>
<protein>
    <recommendedName>
        <fullName evidence="4">RRM domain-containing protein</fullName>
    </recommendedName>
</protein>
<dbReference type="GeneID" id="94292526"/>
<dbReference type="Proteomes" id="UP000674318">
    <property type="component" value="Unassembled WGS sequence"/>
</dbReference>
<keyword evidence="1" id="KW-0677">Repeat</keyword>
<dbReference type="OrthoDB" id="266020at2759"/>
<reference evidence="5 6" key="1">
    <citation type="submission" date="2021-02" db="EMBL/GenBank/DDBJ databases">
        <title>Porcisia hertigi Genome sequencing and assembly.</title>
        <authorList>
            <person name="Almutairi H."/>
            <person name="Gatherer D."/>
        </authorList>
    </citation>
    <scope>NUCLEOTIDE SEQUENCE [LARGE SCALE GENOMIC DNA]</scope>
    <source>
        <strain evidence="5 6">C119</strain>
    </source>
</reference>
<dbReference type="AlphaFoldDB" id="A0A836IVC6"/>
<evidence type="ECO:0000313" key="6">
    <source>
        <dbReference type="Proteomes" id="UP000674318"/>
    </source>
</evidence>
<dbReference type="InterPro" id="IPR000504">
    <property type="entry name" value="RRM_dom"/>
</dbReference>
<organism evidence="5 6">
    <name type="scientific">Porcisia hertigi</name>
    <dbReference type="NCBI Taxonomy" id="2761500"/>
    <lineage>
        <taxon>Eukaryota</taxon>
        <taxon>Discoba</taxon>
        <taxon>Euglenozoa</taxon>
        <taxon>Kinetoplastea</taxon>
        <taxon>Metakinetoplastina</taxon>
        <taxon>Trypanosomatida</taxon>
        <taxon>Trypanosomatidae</taxon>
        <taxon>Leishmaniinae</taxon>
        <taxon>Porcisia</taxon>
    </lineage>
</organism>
<dbReference type="SUPFAM" id="SSF54928">
    <property type="entry name" value="RNA-binding domain, RBD"/>
    <property type="match status" value="1"/>
</dbReference>
<dbReference type="InterPro" id="IPR012677">
    <property type="entry name" value="Nucleotide-bd_a/b_plait_sf"/>
</dbReference>
<proteinExistence type="predicted"/>
<dbReference type="RefSeq" id="XP_067757866.1">
    <property type="nucleotide sequence ID" value="XM_067902449.1"/>
</dbReference>
<dbReference type="Pfam" id="PF00076">
    <property type="entry name" value="RRM_1"/>
    <property type="match status" value="2"/>
</dbReference>
<dbReference type="PANTHER" id="PTHR24012">
    <property type="entry name" value="RNA BINDING PROTEIN"/>
    <property type="match status" value="1"/>
</dbReference>